<evidence type="ECO:0000256" key="2">
    <source>
        <dbReference type="ARBA" id="ARBA00004236"/>
    </source>
</evidence>
<feature type="domain" description="Histidine kinase" evidence="13">
    <location>
        <begin position="241"/>
        <end position="450"/>
    </location>
</feature>
<keyword evidence="16" id="KW-1185">Reference proteome</keyword>
<dbReference type="SMART" id="SM00304">
    <property type="entry name" value="HAMP"/>
    <property type="match status" value="1"/>
</dbReference>
<keyword evidence="4" id="KW-0597">Phosphoprotein</keyword>
<name>A0ABW4LFW1_9MICO</name>
<evidence type="ECO:0000259" key="13">
    <source>
        <dbReference type="PROSITE" id="PS50109"/>
    </source>
</evidence>
<feature type="region of interest" description="Disordered" evidence="11">
    <location>
        <begin position="452"/>
        <end position="473"/>
    </location>
</feature>
<keyword evidence="15" id="KW-0067">ATP-binding</keyword>
<dbReference type="PROSITE" id="PS50109">
    <property type="entry name" value="HIS_KIN"/>
    <property type="match status" value="1"/>
</dbReference>
<evidence type="ECO:0000313" key="15">
    <source>
        <dbReference type="EMBL" id="MFD1721332.1"/>
    </source>
</evidence>
<evidence type="ECO:0000256" key="3">
    <source>
        <dbReference type="ARBA" id="ARBA00012438"/>
    </source>
</evidence>
<evidence type="ECO:0000256" key="11">
    <source>
        <dbReference type="SAM" id="MobiDB-lite"/>
    </source>
</evidence>
<evidence type="ECO:0000256" key="6">
    <source>
        <dbReference type="ARBA" id="ARBA00022692"/>
    </source>
</evidence>
<dbReference type="SUPFAM" id="SSF55874">
    <property type="entry name" value="ATPase domain of HSP90 chaperone/DNA topoisomerase II/histidine kinase"/>
    <property type="match status" value="1"/>
</dbReference>
<accession>A0ABW4LFW1</accession>
<feature type="transmembrane region" description="Helical" evidence="12">
    <location>
        <begin position="152"/>
        <end position="172"/>
    </location>
</feature>
<keyword evidence="8 12" id="KW-1133">Transmembrane helix</keyword>
<protein>
    <recommendedName>
        <fullName evidence="3">histidine kinase</fullName>
        <ecNumber evidence="3">2.7.13.3</ecNumber>
    </recommendedName>
</protein>
<dbReference type="SMART" id="SM00387">
    <property type="entry name" value="HATPase_c"/>
    <property type="match status" value="1"/>
</dbReference>
<dbReference type="PROSITE" id="PS50885">
    <property type="entry name" value="HAMP"/>
    <property type="match status" value="1"/>
</dbReference>
<gene>
    <name evidence="15" type="ORF">ACFSBI_07195</name>
</gene>
<dbReference type="Pfam" id="PF00512">
    <property type="entry name" value="HisKA"/>
    <property type="match status" value="1"/>
</dbReference>
<organism evidence="15 16">
    <name type="scientific">Amnibacterium endophyticum</name>
    <dbReference type="NCBI Taxonomy" id="2109337"/>
    <lineage>
        <taxon>Bacteria</taxon>
        <taxon>Bacillati</taxon>
        <taxon>Actinomycetota</taxon>
        <taxon>Actinomycetes</taxon>
        <taxon>Micrococcales</taxon>
        <taxon>Microbacteriaceae</taxon>
        <taxon>Amnibacterium</taxon>
    </lineage>
</organism>
<evidence type="ECO:0000256" key="7">
    <source>
        <dbReference type="ARBA" id="ARBA00022777"/>
    </source>
</evidence>
<keyword evidence="7" id="KW-0418">Kinase</keyword>
<keyword evidence="5" id="KW-0808">Transferase</keyword>
<dbReference type="InterPro" id="IPR003661">
    <property type="entry name" value="HisK_dim/P_dom"/>
</dbReference>
<evidence type="ECO:0000256" key="9">
    <source>
        <dbReference type="ARBA" id="ARBA00023012"/>
    </source>
</evidence>
<evidence type="ECO:0000259" key="14">
    <source>
        <dbReference type="PROSITE" id="PS50885"/>
    </source>
</evidence>
<dbReference type="PANTHER" id="PTHR45436">
    <property type="entry name" value="SENSOR HISTIDINE KINASE YKOH"/>
    <property type="match status" value="1"/>
</dbReference>
<keyword evidence="9" id="KW-0902">Two-component regulatory system</keyword>
<dbReference type="Gene3D" id="1.10.287.130">
    <property type="match status" value="1"/>
</dbReference>
<proteinExistence type="predicted"/>
<dbReference type="Gene3D" id="6.10.340.10">
    <property type="match status" value="1"/>
</dbReference>
<dbReference type="EMBL" id="JBHUEA010000008">
    <property type="protein sequence ID" value="MFD1721332.1"/>
    <property type="molecule type" value="Genomic_DNA"/>
</dbReference>
<dbReference type="InterPro" id="IPR036097">
    <property type="entry name" value="HisK_dim/P_sf"/>
</dbReference>
<dbReference type="Pfam" id="PF00672">
    <property type="entry name" value="HAMP"/>
    <property type="match status" value="1"/>
</dbReference>
<sequence length="473" mass="49682">MRTPSLRRRAVLWTVAVLSLLLLVVGVGVDLALRTVLQGEQEDRLRSVAQLAPELAALSDQQLANSLTIAGVQACIVDSSGRCAVVGVPQRPPGPGRGPGALPQPTRSDAAIAVVRNGNELVATETVRPGVVLRLSSSSAQIEDALARFRTIMTIASVVAVALAALVLPLVLGRALRPLRALTDAARQTAAGGRGRRLDPQDPDTDLGRAAVQFDAMLEELEGAEARASAAAERLAAFLSDASHELRTPLAGVSAGAERLIRDPLDEEERDRVTVQIVREARRSARLVDDLLLVSRLGELRVEPRPVDLAALVADAAERLRSRPDAPVVEVRAVDVRVTVDRERTDQVLANLLVNARNAGARRVRIAATADGTVRVSDDGPGIPTSARERVFERLVRLDSARSATTGGAGLGLPIARGLAEAQGGSLRCVEPGADDLPGAVFELRLPLAAPAESAGGRPEPPAPAAALRGIPF</sequence>
<dbReference type="InterPro" id="IPR050428">
    <property type="entry name" value="TCS_sensor_his_kinase"/>
</dbReference>
<evidence type="ECO:0000256" key="12">
    <source>
        <dbReference type="SAM" id="Phobius"/>
    </source>
</evidence>
<dbReference type="SMART" id="SM00388">
    <property type="entry name" value="HisKA"/>
    <property type="match status" value="1"/>
</dbReference>
<reference evidence="16" key="1">
    <citation type="journal article" date="2019" name="Int. J. Syst. Evol. Microbiol.">
        <title>The Global Catalogue of Microorganisms (GCM) 10K type strain sequencing project: providing services to taxonomists for standard genome sequencing and annotation.</title>
        <authorList>
            <consortium name="The Broad Institute Genomics Platform"/>
            <consortium name="The Broad Institute Genome Sequencing Center for Infectious Disease"/>
            <person name="Wu L."/>
            <person name="Ma J."/>
        </authorList>
    </citation>
    <scope>NUCLEOTIDE SEQUENCE [LARGE SCALE GENOMIC DNA]</scope>
    <source>
        <strain evidence="16">CGMCC 1.12471</strain>
    </source>
</reference>
<keyword evidence="15" id="KW-0547">Nucleotide-binding</keyword>
<dbReference type="Gene3D" id="3.30.565.10">
    <property type="entry name" value="Histidine kinase-like ATPase, C-terminal domain"/>
    <property type="match status" value="1"/>
</dbReference>
<comment type="subcellular location">
    <subcellularLocation>
        <location evidence="2">Cell membrane</location>
    </subcellularLocation>
</comment>
<dbReference type="CDD" id="cd00082">
    <property type="entry name" value="HisKA"/>
    <property type="match status" value="1"/>
</dbReference>
<dbReference type="InterPro" id="IPR004358">
    <property type="entry name" value="Sig_transdc_His_kin-like_C"/>
</dbReference>
<dbReference type="SUPFAM" id="SSF47384">
    <property type="entry name" value="Homodimeric domain of signal transducing histidine kinase"/>
    <property type="match status" value="1"/>
</dbReference>
<keyword evidence="6 12" id="KW-0812">Transmembrane</keyword>
<dbReference type="InterPro" id="IPR003660">
    <property type="entry name" value="HAMP_dom"/>
</dbReference>
<dbReference type="InterPro" id="IPR036890">
    <property type="entry name" value="HATPase_C_sf"/>
</dbReference>
<dbReference type="Proteomes" id="UP001597347">
    <property type="component" value="Unassembled WGS sequence"/>
</dbReference>
<dbReference type="CDD" id="cd06225">
    <property type="entry name" value="HAMP"/>
    <property type="match status" value="1"/>
</dbReference>
<dbReference type="PANTHER" id="PTHR45436:SF5">
    <property type="entry name" value="SENSOR HISTIDINE KINASE TRCS"/>
    <property type="match status" value="1"/>
</dbReference>
<dbReference type="InterPro" id="IPR003594">
    <property type="entry name" value="HATPase_dom"/>
</dbReference>
<comment type="catalytic activity">
    <reaction evidence="1">
        <text>ATP + protein L-histidine = ADP + protein N-phospho-L-histidine.</text>
        <dbReference type="EC" id="2.7.13.3"/>
    </reaction>
</comment>
<dbReference type="Pfam" id="PF02518">
    <property type="entry name" value="HATPase_c"/>
    <property type="match status" value="1"/>
</dbReference>
<keyword evidence="10 12" id="KW-0472">Membrane</keyword>
<evidence type="ECO:0000256" key="1">
    <source>
        <dbReference type="ARBA" id="ARBA00000085"/>
    </source>
</evidence>
<dbReference type="GO" id="GO:0005524">
    <property type="term" value="F:ATP binding"/>
    <property type="evidence" value="ECO:0007669"/>
    <property type="project" value="UniProtKB-KW"/>
</dbReference>
<evidence type="ECO:0000256" key="4">
    <source>
        <dbReference type="ARBA" id="ARBA00022553"/>
    </source>
</evidence>
<dbReference type="RefSeq" id="WP_377933468.1">
    <property type="nucleotide sequence ID" value="NZ_JBHUEA010000008.1"/>
</dbReference>
<evidence type="ECO:0000256" key="10">
    <source>
        <dbReference type="ARBA" id="ARBA00023136"/>
    </source>
</evidence>
<dbReference type="EC" id="2.7.13.3" evidence="3"/>
<comment type="caution">
    <text evidence="15">The sequence shown here is derived from an EMBL/GenBank/DDBJ whole genome shotgun (WGS) entry which is preliminary data.</text>
</comment>
<evidence type="ECO:0000256" key="8">
    <source>
        <dbReference type="ARBA" id="ARBA00022989"/>
    </source>
</evidence>
<feature type="domain" description="HAMP" evidence="14">
    <location>
        <begin position="173"/>
        <end position="226"/>
    </location>
</feature>
<evidence type="ECO:0000313" key="16">
    <source>
        <dbReference type="Proteomes" id="UP001597347"/>
    </source>
</evidence>
<dbReference type="PRINTS" id="PR00344">
    <property type="entry name" value="BCTRLSENSOR"/>
</dbReference>
<evidence type="ECO:0000256" key="5">
    <source>
        <dbReference type="ARBA" id="ARBA00022679"/>
    </source>
</evidence>
<dbReference type="InterPro" id="IPR005467">
    <property type="entry name" value="His_kinase_dom"/>
</dbReference>